<accession>A0A7U6GKA6</accession>
<name>A0A7U6GKA6_9GAMM</name>
<dbReference type="InterPro" id="IPR018642">
    <property type="entry name" value="DUF2066"/>
</dbReference>
<feature type="signal peptide" evidence="1">
    <location>
        <begin position="1"/>
        <end position="23"/>
    </location>
</feature>
<dbReference type="KEGG" id="tbn:TBH_C2285"/>
<keyword evidence="1" id="KW-0732">Signal</keyword>
<dbReference type="RefSeq" id="WP_041068567.1">
    <property type="nucleotide sequence ID" value="NZ_AP012273.1"/>
</dbReference>
<evidence type="ECO:0008006" key="4">
    <source>
        <dbReference type="Google" id="ProtNLM"/>
    </source>
</evidence>
<dbReference type="EMBL" id="AP012273">
    <property type="protein sequence ID" value="BAO45196.1"/>
    <property type="molecule type" value="Genomic_DNA"/>
</dbReference>
<evidence type="ECO:0000313" key="3">
    <source>
        <dbReference type="Proteomes" id="UP000031631"/>
    </source>
</evidence>
<proteinExistence type="predicted"/>
<feature type="chain" id="PRO_5030810593" description="DUF2066 domain-containing protein" evidence="1">
    <location>
        <begin position="24"/>
        <end position="354"/>
    </location>
</feature>
<organism evidence="2 3">
    <name type="scientific">Thiolapillus brandeum</name>
    <dbReference type="NCBI Taxonomy" id="1076588"/>
    <lineage>
        <taxon>Bacteria</taxon>
        <taxon>Pseudomonadati</taxon>
        <taxon>Pseudomonadota</taxon>
        <taxon>Gammaproteobacteria</taxon>
        <taxon>Chromatiales</taxon>
        <taxon>Sedimenticolaceae</taxon>
        <taxon>Thiolapillus</taxon>
    </lineage>
</organism>
<reference evidence="2 3" key="1">
    <citation type="journal article" date="2014" name="PLoS ONE">
        <title>Physiological and genomic features of a novel sulfur-oxidizing gammaproteobacterium belonging to a previously uncultivated symbiotic lineage isolated from a hydrothermal vent.</title>
        <authorList>
            <person name="Nunoura T."/>
            <person name="Takaki Y."/>
            <person name="Kazama H."/>
            <person name="Kakuta J."/>
            <person name="Shimamura S."/>
            <person name="Makita H."/>
            <person name="Hirai M."/>
            <person name="Miyazaki M."/>
            <person name="Takai K."/>
        </authorList>
    </citation>
    <scope>NUCLEOTIDE SEQUENCE [LARGE SCALE GENOMIC DNA]</scope>
    <source>
        <strain evidence="2 3">Hiromi1</strain>
    </source>
</reference>
<sequence>MNKIIISFFLLIAGFVHTPVSRAAQNLYATEVPVADASPDARKAAIRQAFEQVLVKASGYRDLNGRSGMKDLLKDAGNHVQQFRYKTGPGGEDGTEQRRLWVAFEKNMVQKALRKLGLSVWEQGRPQVLVWLARENKGRRSLVDPEQNAGLLQALRDAAARRGLPLLMPLMDLQDQSSLRVSDIWTADRESIEKASSRYASPVVLSGRLRQKGGQWQARWTLFLADLEKTFDSAGADEASAAIAGLDKVMDWLASRYVPAVDSESAESVKVRFLNVRSLEDYSMVMSLLESLDALSGLAVQASSADQLLVQAQVRGGRDILVQRLSLEADLTPVASIPDEESTEPDLELTYRLR</sequence>
<dbReference type="AlphaFoldDB" id="A0A7U6GKA6"/>
<gene>
    <name evidence="2" type="ORF">TBH_C2285</name>
</gene>
<dbReference type="Pfam" id="PF09839">
    <property type="entry name" value="DUF2066"/>
    <property type="match status" value="1"/>
</dbReference>
<protein>
    <recommendedName>
        <fullName evidence="4">DUF2066 domain-containing protein</fullName>
    </recommendedName>
</protein>
<evidence type="ECO:0000256" key="1">
    <source>
        <dbReference type="SAM" id="SignalP"/>
    </source>
</evidence>
<evidence type="ECO:0000313" key="2">
    <source>
        <dbReference type="EMBL" id="BAO45196.1"/>
    </source>
</evidence>
<dbReference type="Proteomes" id="UP000031631">
    <property type="component" value="Chromosome"/>
</dbReference>
<dbReference type="OrthoDB" id="6195299at2"/>
<keyword evidence="3" id="KW-1185">Reference proteome</keyword>